<dbReference type="EMBL" id="CP076607">
    <property type="protein sequence ID" value="QWU14337.1"/>
    <property type="molecule type" value="Genomic_DNA"/>
</dbReference>
<dbReference type="Proteomes" id="UP000683429">
    <property type="component" value="Chromosome"/>
</dbReference>
<name>A0A1H8GU16_9BACL</name>
<evidence type="ECO:0000313" key="3">
    <source>
        <dbReference type="Proteomes" id="UP000198809"/>
    </source>
</evidence>
<dbReference type="RefSeq" id="WP_036588280.1">
    <property type="nucleotide sequence ID" value="NZ_CP076607.1"/>
</dbReference>
<evidence type="ECO:0000313" key="1">
    <source>
        <dbReference type="EMBL" id="QWU14337.1"/>
    </source>
</evidence>
<accession>A0A1H8GU16</accession>
<protein>
    <submittedName>
        <fullName evidence="2">Uncharacterized protein</fullName>
    </submittedName>
</protein>
<dbReference type="EMBL" id="FODH01000001">
    <property type="protein sequence ID" value="SEN47269.1"/>
    <property type="molecule type" value="Genomic_DNA"/>
</dbReference>
<dbReference type="OrthoDB" id="2664275at2"/>
<gene>
    <name evidence="1" type="ORF">KP014_20740</name>
    <name evidence="2" type="ORF">SAMN04487895_101639</name>
</gene>
<keyword evidence="4" id="KW-1185">Reference proteome</keyword>
<sequence length="126" mass="15274">MKSDYCEALKINKNATGFWEMFEFVTEGDEEKQARFIDKCKSKNRREIELHTFSLRKKRLKENRFNSSDEFVSFFKKDKKNALQQLFQEPLNHKKISLLQHDPAHLYNIHSKSNFDIWYMECLLYV</sequence>
<reference evidence="1 4" key="2">
    <citation type="submission" date="2021-06" db="EMBL/GenBank/DDBJ databases">
        <title>Whole genome sequence of Paenibacillus sophorae DSM23020 for comparative genomics.</title>
        <authorList>
            <person name="Kim M.-J."/>
            <person name="Lee G."/>
            <person name="Shin J.-H."/>
        </authorList>
    </citation>
    <scope>NUCLEOTIDE SEQUENCE [LARGE SCALE GENOMIC DNA]</scope>
    <source>
        <strain evidence="1 4">DSM 23020</strain>
    </source>
</reference>
<proteinExistence type="predicted"/>
<reference evidence="2 3" key="1">
    <citation type="submission" date="2016-10" db="EMBL/GenBank/DDBJ databases">
        <authorList>
            <person name="de Groot N.N."/>
        </authorList>
    </citation>
    <scope>NUCLEOTIDE SEQUENCE [LARGE SCALE GENOMIC DNA]</scope>
    <source>
        <strain evidence="2 3">CGMCC 1.10238</strain>
    </source>
</reference>
<evidence type="ECO:0000313" key="2">
    <source>
        <dbReference type="EMBL" id="SEN47269.1"/>
    </source>
</evidence>
<dbReference type="AlphaFoldDB" id="A0A1H8GU16"/>
<dbReference type="STRING" id="1333845.SAMN04487895_101639"/>
<dbReference type="Proteomes" id="UP000198809">
    <property type="component" value="Unassembled WGS sequence"/>
</dbReference>
<organism evidence="2 3">
    <name type="scientific">Paenibacillus sophorae</name>
    <dbReference type="NCBI Taxonomy" id="1333845"/>
    <lineage>
        <taxon>Bacteria</taxon>
        <taxon>Bacillati</taxon>
        <taxon>Bacillota</taxon>
        <taxon>Bacilli</taxon>
        <taxon>Bacillales</taxon>
        <taxon>Paenibacillaceae</taxon>
        <taxon>Paenibacillus</taxon>
    </lineage>
</organism>
<evidence type="ECO:0000313" key="4">
    <source>
        <dbReference type="Proteomes" id="UP000683429"/>
    </source>
</evidence>